<keyword evidence="2" id="KW-1185">Reference proteome</keyword>
<accession>A0ABW4T0C4</accession>
<evidence type="ECO:0000313" key="1">
    <source>
        <dbReference type="EMBL" id="MFD1935373.1"/>
    </source>
</evidence>
<name>A0ABW4T0C4_9ACTN</name>
<comment type="caution">
    <text evidence="1">The sequence shown here is derived from an EMBL/GenBank/DDBJ whole genome shotgun (WGS) entry which is preliminary data.</text>
</comment>
<dbReference type="EMBL" id="JBHUFV010000043">
    <property type="protein sequence ID" value="MFD1935373.1"/>
    <property type="molecule type" value="Genomic_DNA"/>
</dbReference>
<proteinExistence type="predicted"/>
<evidence type="ECO:0000313" key="2">
    <source>
        <dbReference type="Proteomes" id="UP001597368"/>
    </source>
</evidence>
<gene>
    <name evidence="1" type="ORF">ACFSKW_28245</name>
</gene>
<protein>
    <submittedName>
        <fullName evidence="1">Uncharacterized protein</fullName>
    </submittedName>
</protein>
<sequence>MISASFATDCGSEGSIAIASRNVAELRDGKIFLTQPGVTEH</sequence>
<organism evidence="1 2">
    <name type="scientific">Nonomuraea mangrovi</name>
    <dbReference type="NCBI Taxonomy" id="2316207"/>
    <lineage>
        <taxon>Bacteria</taxon>
        <taxon>Bacillati</taxon>
        <taxon>Actinomycetota</taxon>
        <taxon>Actinomycetes</taxon>
        <taxon>Streptosporangiales</taxon>
        <taxon>Streptosporangiaceae</taxon>
        <taxon>Nonomuraea</taxon>
    </lineage>
</organism>
<reference evidence="2" key="1">
    <citation type="journal article" date="2019" name="Int. J. Syst. Evol. Microbiol.">
        <title>The Global Catalogue of Microorganisms (GCM) 10K type strain sequencing project: providing services to taxonomists for standard genome sequencing and annotation.</title>
        <authorList>
            <consortium name="The Broad Institute Genomics Platform"/>
            <consortium name="The Broad Institute Genome Sequencing Center for Infectious Disease"/>
            <person name="Wu L."/>
            <person name="Ma J."/>
        </authorList>
    </citation>
    <scope>NUCLEOTIDE SEQUENCE [LARGE SCALE GENOMIC DNA]</scope>
    <source>
        <strain evidence="2">ICMP 6774ER</strain>
    </source>
</reference>
<dbReference type="Proteomes" id="UP001597368">
    <property type="component" value="Unassembled WGS sequence"/>
</dbReference>